<keyword evidence="1" id="KW-0175">Coiled coil</keyword>
<comment type="caution">
    <text evidence="2">The sequence shown here is derived from an EMBL/GenBank/DDBJ whole genome shotgun (WGS) entry which is preliminary data.</text>
</comment>
<evidence type="ECO:0000313" key="2">
    <source>
        <dbReference type="EMBL" id="MDQ0175194.1"/>
    </source>
</evidence>
<feature type="coiled-coil region" evidence="1">
    <location>
        <begin position="41"/>
        <end position="75"/>
    </location>
</feature>
<name>A0ABT9WPI4_9BACI</name>
<gene>
    <name evidence="2" type="ORF">J2S08_001028</name>
</gene>
<dbReference type="Pfam" id="PF02618">
    <property type="entry name" value="YceG"/>
    <property type="match status" value="1"/>
</dbReference>
<dbReference type="RefSeq" id="WP_307227278.1">
    <property type="nucleotide sequence ID" value="NZ_JAUSTT010000004.1"/>
</dbReference>
<dbReference type="EMBL" id="JAUSTT010000004">
    <property type="protein sequence ID" value="MDQ0175194.1"/>
    <property type="molecule type" value="Genomic_DNA"/>
</dbReference>
<organism evidence="2 3">
    <name type="scientific">Bacillus chungangensis</name>
    <dbReference type="NCBI Taxonomy" id="587633"/>
    <lineage>
        <taxon>Bacteria</taxon>
        <taxon>Bacillati</taxon>
        <taxon>Bacillota</taxon>
        <taxon>Bacilli</taxon>
        <taxon>Bacillales</taxon>
        <taxon>Bacillaceae</taxon>
        <taxon>Bacillus</taxon>
    </lineage>
</organism>
<evidence type="ECO:0008006" key="4">
    <source>
        <dbReference type="Google" id="ProtNLM"/>
    </source>
</evidence>
<evidence type="ECO:0000256" key="1">
    <source>
        <dbReference type="SAM" id="Coils"/>
    </source>
</evidence>
<evidence type="ECO:0000313" key="3">
    <source>
        <dbReference type="Proteomes" id="UP001223586"/>
    </source>
</evidence>
<dbReference type="Gene3D" id="3.30.1490.480">
    <property type="entry name" value="Endolytic murein transglycosylase"/>
    <property type="match status" value="1"/>
</dbReference>
<keyword evidence="3" id="KW-1185">Reference proteome</keyword>
<accession>A0ABT9WPI4</accession>
<sequence length="152" mass="17396">MMKKTAMRAFGAGILFSVIVLLSYQYFFEKKPADMKDPAIQTSAQKEIKSLKKQVNEWKGKYEALAKEQDKLEKEDEITSVFKYHLLITKGMNSSDISELLAKAKIIEDADAFNTFLGEKNYHHKIQIGEYELTSEMSMEEIADMIIGKKAE</sequence>
<protein>
    <recommendedName>
        <fullName evidence="4">Aminodeoxychorismate lyase</fullName>
    </recommendedName>
</protein>
<reference evidence="2 3" key="1">
    <citation type="submission" date="2023-07" db="EMBL/GenBank/DDBJ databases">
        <title>Genomic Encyclopedia of Type Strains, Phase IV (KMG-IV): sequencing the most valuable type-strain genomes for metagenomic binning, comparative biology and taxonomic classification.</title>
        <authorList>
            <person name="Goeker M."/>
        </authorList>
    </citation>
    <scope>NUCLEOTIDE SEQUENCE [LARGE SCALE GENOMIC DNA]</scope>
    <source>
        <strain evidence="2 3">DSM 23837</strain>
    </source>
</reference>
<proteinExistence type="predicted"/>
<dbReference type="InterPro" id="IPR003770">
    <property type="entry name" value="MLTG-like"/>
</dbReference>
<dbReference type="Proteomes" id="UP001223586">
    <property type="component" value="Unassembled WGS sequence"/>
</dbReference>